<evidence type="ECO:0000259" key="2">
    <source>
        <dbReference type="Pfam" id="PF00361"/>
    </source>
</evidence>
<dbReference type="GO" id="GO:0042773">
    <property type="term" value="P:ATP synthesis coupled electron transport"/>
    <property type="evidence" value="ECO:0007669"/>
    <property type="project" value="InterPro"/>
</dbReference>
<name>A0AAD2HC41_9AGAR</name>
<dbReference type="InterPro" id="IPR003918">
    <property type="entry name" value="NADH_UbQ_OxRdtase"/>
</dbReference>
<evidence type="ECO:0000313" key="5">
    <source>
        <dbReference type="EMBL" id="CAK5273148.1"/>
    </source>
</evidence>
<proteinExistence type="predicted"/>
<dbReference type="GO" id="GO:0003954">
    <property type="term" value="F:NADH dehydrogenase activity"/>
    <property type="evidence" value="ECO:0007669"/>
    <property type="project" value="TreeGrafter"/>
</dbReference>
<feature type="transmembrane region" description="Helical" evidence="1">
    <location>
        <begin position="24"/>
        <end position="46"/>
    </location>
</feature>
<keyword evidence="1" id="KW-0472">Membrane</keyword>
<dbReference type="EMBL" id="CAVNYO010000199">
    <property type="protein sequence ID" value="CAK5273121.1"/>
    <property type="molecule type" value="Genomic_DNA"/>
</dbReference>
<dbReference type="EMBL" id="CAVNYO010000205">
    <property type="protein sequence ID" value="CAK5273174.1"/>
    <property type="molecule type" value="Genomic_DNA"/>
</dbReference>
<evidence type="ECO:0000313" key="6">
    <source>
        <dbReference type="EMBL" id="CAK5273171.1"/>
    </source>
</evidence>
<evidence type="ECO:0000313" key="4">
    <source>
        <dbReference type="EMBL" id="CAK5273134.1"/>
    </source>
</evidence>
<evidence type="ECO:0000313" key="8">
    <source>
        <dbReference type="Proteomes" id="UP001295794"/>
    </source>
</evidence>
<feature type="domain" description="NADH:quinone oxidoreductase/Mrp antiporter transmembrane" evidence="2">
    <location>
        <begin position="1"/>
        <end position="88"/>
    </location>
</feature>
<dbReference type="InterPro" id="IPR001750">
    <property type="entry name" value="ND/Mrp_TM"/>
</dbReference>
<organism evidence="6 8">
    <name type="scientific">Mycena citricolor</name>
    <dbReference type="NCBI Taxonomy" id="2018698"/>
    <lineage>
        <taxon>Eukaryota</taxon>
        <taxon>Fungi</taxon>
        <taxon>Dikarya</taxon>
        <taxon>Basidiomycota</taxon>
        <taxon>Agaricomycotina</taxon>
        <taxon>Agaricomycetes</taxon>
        <taxon>Agaricomycetidae</taxon>
        <taxon>Agaricales</taxon>
        <taxon>Marasmiineae</taxon>
        <taxon>Mycenaceae</taxon>
        <taxon>Mycena</taxon>
    </lineage>
</organism>
<dbReference type="GO" id="GO:0008137">
    <property type="term" value="F:NADH dehydrogenase (ubiquinone) activity"/>
    <property type="evidence" value="ECO:0007669"/>
    <property type="project" value="InterPro"/>
</dbReference>
<comment type="caution">
    <text evidence="6">The sequence shown here is derived from an EMBL/GenBank/DDBJ whole genome shotgun (WGS) entry which is preliminary data.</text>
</comment>
<dbReference type="GO" id="GO:0048039">
    <property type="term" value="F:ubiquinone binding"/>
    <property type="evidence" value="ECO:0007669"/>
    <property type="project" value="TreeGrafter"/>
</dbReference>
<gene>
    <name evidence="3" type="ORF">MYCIT1_LOCUS19305</name>
    <name evidence="4" type="ORF">MYCIT1_LOCUS19331</name>
    <name evidence="5" type="ORF">MYCIT1_LOCUS19359</name>
    <name evidence="6" type="ORF">MYCIT1_LOCUS19405</name>
    <name evidence="7" type="ORF">MYCIT1_LOCUS19411</name>
</gene>
<accession>A0AAD2HC41</accession>
<dbReference type="PANTHER" id="PTHR43507:SF1">
    <property type="entry name" value="NADH-UBIQUINONE OXIDOREDUCTASE CHAIN 4"/>
    <property type="match status" value="1"/>
</dbReference>
<dbReference type="Pfam" id="PF00361">
    <property type="entry name" value="Proton_antipo_M"/>
    <property type="match status" value="1"/>
</dbReference>
<evidence type="ECO:0000313" key="7">
    <source>
        <dbReference type="EMBL" id="CAK5273174.1"/>
    </source>
</evidence>
<dbReference type="EMBL" id="CAVNYO010000199">
    <property type="protein sequence ID" value="CAK5273134.1"/>
    <property type="molecule type" value="Genomic_DNA"/>
</dbReference>
<feature type="non-terminal residue" evidence="6">
    <location>
        <position position="1"/>
    </location>
</feature>
<dbReference type="Proteomes" id="UP001295794">
    <property type="component" value="Unassembled WGS sequence"/>
</dbReference>
<keyword evidence="1" id="KW-1133">Transmembrane helix</keyword>
<sequence>TILKLATYFYLRVLINYLPDASNYFSPMVQTIAIISIIYASFATIVQEDTKRLIAYSSVAHMGVVVLGLFSNTLHGIEGAILLSLAHG</sequence>
<dbReference type="EMBL" id="CAVNYO010000199">
    <property type="protein sequence ID" value="CAK5273148.1"/>
    <property type="molecule type" value="Genomic_DNA"/>
</dbReference>
<dbReference type="EMBL" id="CAVNYO010000205">
    <property type="protein sequence ID" value="CAK5273171.1"/>
    <property type="molecule type" value="Genomic_DNA"/>
</dbReference>
<evidence type="ECO:0000256" key="1">
    <source>
        <dbReference type="SAM" id="Phobius"/>
    </source>
</evidence>
<keyword evidence="1" id="KW-0812">Transmembrane</keyword>
<evidence type="ECO:0000313" key="3">
    <source>
        <dbReference type="EMBL" id="CAK5273121.1"/>
    </source>
</evidence>
<dbReference type="AlphaFoldDB" id="A0AAD2HC41"/>
<keyword evidence="8" id="KW-1185">Reference proteome</keyword>
<dbReference type="PANTHER" id="PTHR43507">
    <property type="entry name" value="NADH-UBIQUINONE OXIDOREDUCTASE CHAIN 4"/>
    <property type="match status" value="1"/>
</dbReference>
<feature type="transmembrane region" description="Helical" evidence="1">
    <location>
        <begin position="53"/>
        <end position="70"/>
    </location>
</feature>
<reference evidence="6" key="1">
    <citation type="submission" date="2023-11" db="EMBL/GenBank/DDBJ databases">
        <authorList>
            <person name="De Vega J J."/>
            <person name="De Vega J J."/>
        </authorList>
    </citation>
    <scope>NUCLEOTIDE SEQUENCE</scope>
</reference>
<protein>
    <recommendedName>
        <fullName evidence="2">NADH:quinone oxidoreductase/Mrp antiporter transmembrane domain-containing protein</fullName>
    </recommendedName>
</protein>
<dbReference type="GO" id="GO:0015990">
    <property type="term" value="P:electron transport coupled proton transport"/>
    <property type="evidence" value="ECO:0007669"/>
    <property type="project" value="TreeGrafter"/>
</dbReference>